<keyword evidence="3" id="KW-1185">Reference proteome</keyword>
<dbReference type="InterPro" id="IPR046909">
    <property type="entry name" value="cREC_REC"/>
</dbReference>
<dbReference type="Pfam" id="PF20274">
    <property type="entry name" value="cREC_REC"/>
    <property type="match status" value="1"/>
</dbReference>
<feature type="domain" description="Cyclic-phosphate processing Receiver" evidence="1">
    <location>
        <begin position="1"/>
        <end position="93"/>
    </location>
</feature>
<proteinExistence type="predicted"/>
<accession>M4QRR0</accession>
<evidence type="ECO:0000313" key="2">
    <source>
        <dbReference type="EMBL" id="AGH31533.1"/>
    </source>
</evidence>
<dbReference type="EMBL" id="HQ633071">
    <property type="protein sequence ID" value="AGH31533.1"/>
    <property type="molecule type" value="Genomic_DNA"/>
</dbReference>
<dbReference type="Proteomes" id="UP000201252">
    <property type="component" value="Segment"/>
</dbReference>
<dbReference type="KEGG" id="vg:15010921"/>
<dbReference type="OrthoDB" id="18552at10239"/>
<name>M4QRR0_9CAUD</name>
<evidence type="ECO:0000259" key="1">
    <source>
        <dbReference type="Pfam" id="PF20274"/>
    </source>
</evidence>
<evidence type="ECO:0000313" key="3">
    <source>
        <dbReference type="Proteomes" id="UP000201252"/>
    </source>
</evidence>
<dbReference type="RefSeq" id="YP_007674385.1">
    <property type="nucleotide sequence ID" value="NC_020851.1"/>
</dbReference>
<dbReference type="GeneID" id="15010921"/>
<protein>
    <recommendedName>
        <fullName evidence="1">Cyclic-phosphate processing Receiver domain-containing protein</fullName>
    </recommendedName>
</protein>
<reference evidence="2 3" key="1">
    <citation type="submission" date="2010-10" db="EMBL/GenBank/DDBJ databases">
        <title>The Genome Sequence of Synechococcus phage S-SKS1.</title>
        <authorList>
            <consortium name="The Broad Institute Genome Sequencing Platform"/>
            <person name="Henn M.R."/>
            <person name="Clokie M."/>
            <person name="Levin J."/>
            <person name="Malboeuf C."/>
            <person name="Casali M."/>
            <person name="Russ C."/>
            <person name="Lennon N."/>
            <person name="Chapman S.B."/>
            <person name="Erlich R."/>
            <person name="Young S.K."/>
            <person name="Yandava C."/>
            <person name="Zeng Q."/>
            <person name="Alvarado L."/>
            <person name="Anderson S."/>
            <person name="Berlin A."/>
            <person name="Chen Z."/>
            <person name="Freedman E."/>
            <person name="Gellesch M."/>
            <person name="Goldberg J."/>
            <person name="Green L."/>
            <person name="Griggs A."/>
            <person name="Gujja S."/>
            <person name="Heilman E.R."/>
            <person name="Heiman D."/>
            <person name="Hollinger A."/>
            <person name="Howarth C."/>
            <person name="Larson L."/>
            <person name="Mehta T."/>
            <person name="Pearson M."/>
            <person name="Roberts A."/>
            <person name="Ryan E."/>
            <person name="Saif S."/>
            <person name="Shea T."/>
            <person name="Shenoy N."/>
            <person name="Sisk P."/>
            <person name="Stolte C."/>
            <person name="Sykes S."/>
            <person name="White J."/>
            <person name="Haas B."/>
            <person name="Nusbaum C."/>
            <person name="Birren B."/>
        </authorList>
    </citation>
    <scope>NUCLEOTIDE SEQUENCE [LARGE SCALE GENOMIC DNA]</scope>
</reference>
<sequence>MKLYLDDVRTPPESWTLVSNVKDMMFLTATENPTHISLDHDLGDTDPDHTGYDFMNWLEEAVFVGEYTKDDFPIITFHTDNPVGRANMQRSLNKIHSILYKQDEE</sequence>
<organism evidence="2 3">
    <name type="scientific">Synechococcus phage S-SKS1</name>
    <dbReference type="NCBI Taxonomy" id="754042"/>
    <lineage>
        <taxon>Viruses</taxon>
        <taxon>Duplodnaviria</taxon>
        <taxon>Heunggongvirae</taxon>
        <taxon>Uroviricota</taxon>
        <taxon>Caudoviricetes</taxon>
        <taxon>Llyrvirus</taxon>
        <taxon>Llyrvirus SSKS1</taxon>
    </lineage>
</organism>
<gene>
    <name evidence="2" type="ORF">SWZG_00020</name>
</gene>